<dbReference type="OrthoDB" id="9778567at2"/>
<dbReference type="Gene3D" id="2.40.100.10">
    <property type="entry name" value="Cyclophilin-like"/>
    <property type="match status" value="1"/>
</dbReference>
<dbReference type="SMART" id="SM00796">
    <property type="entry name" value="AHS1"/>
    <property type="match status" value="1"/>
</dbReference>
<sequence>MAKKTNPDDFKCYPLGDAAIVIQLGNQISPLINGRVRAVCAYLDEYSFEGFIEYVPAFTTVTIYYEPWIINYNKLLPLLQELASEVLEQQEVPAGTLLEIPVLYGGEWGPDLDFVASHNKMTAAEVIALHTAPDYLVYMIGFAPGFPYLGGMNELISAPRKDNPRSKIPAGSVGIAGQQTGIYPIETPGGWQIIGRSPINLFDLNSAVPALLKAGDRVRFSAISETEFKKIRRGRNGN</sequence>
<dbReference type="SUPFAM" id="SSF160467">
    <property type="entry name" value="PH0987 N-terminal domain-like"/>
    <property type="match status" value="1"/>
</dbReference>
<evidence type="ECO:0000259" key="4">
    <source>
        <dbReference type="SMART" id="SM00796"/>
    </source>
</evidence>
<dbReference type="InterPro" id="IPR003833">
    <property type="entry name" value="CT_C_D"/>
</dbReference>
<dbReference type="KEGG" id="psty:BFS30_16775"/>
<dbReference type="SUPFAM" id="SSF50891">
    <property type="entry name" value="Cyclophilin-like"/>
    <property type="match status" value="1"/>
</dbReference>
<evidence type="ECO:0000256" key="1">
    <source>
        <dbReference type="ARBA" id="ARBA00022741"/>
    </source>
</evidence>
<dbReference type="PANTHER" id="PTHR34698:SF2">
    <property type="entry name" value="5-OXOPROLINASE SUBUNIT B"/>
    <property type="match status" value="1"/>
</dbReference>
<dbReference type="InterPro" id="IPR029000">
    <property type="entry name" value="Cyclophilin-like_dom_sf"/>
</dbReference>
<dbReference type="InterPro" id="IPR010016">
    <property type="entry name" value="PxpB"/>
</dbReference>
<name>A0A1D7QJ25_9SPHI</name>
<dbReference type="NCBIfam" id="TIGR00370">
    <property type="entry name" value="5-oxoprolinase subunit PxpB"/>
    <property type="match status" value="1"/>
</dbReference>
<dbReference type="GO" id="GO:0016787">
    <property type="term" value="F:hydrolase activity"/>
    <property type="evidence" value="ECO:0007669"/>
    <property type="project" value="UniProtKB-KW"/>
</dbReference>
<evidence type="ECO:0000313" key="5">
    <source>
        <dbReference type="EMBL" id="AOM78682.1"/>
    </source>
</evidence>
<proteinExistence type="predicted"/>
<keyword evidence="3" id="KW-0067">ATP-binding</keyword>
<organism evidence="5 6">
    <name type="scientific">Pedobacter steynii</name>
    <dbReference type="NCBI Taxonomy" id="430522"/>
    <lineage>
        <taxon>Bacteria</taxon>
        <taxon>Pseudomonadati</taxon>
        <taxon>Bacteroidota</taxon>
        <taxon>Sphingobacteriia</taxon>
        <taxon>Sphingobacteriales</taxon>
        <taxon>Sphingobacteriaceae</taxon>
        <taxon>Pedobacter</taxon>
    </lineage>
</organism>
<feature type="domain" description="Carboxyltransferase" evidence="4">
    <location>
        <begin position="10"/>
        <end position="212"/>
    </location>
</feature>
<evidence type="ECO:0000256" key="2">
    <source>
        <dbReference type="ARBA" id="ARBA00022801"/>
    </source>
</evidence>
<evidence type="ECO:0000256" key="3">
    <source>
        <dbReference type="ARBA" id="ARBA00022840"/>
    </source>
</evidence>
<dbReference type="Gene3D" id="3.30.1360.40">
    <property type="match status" value="1"/>
</dbReference>
<gene>
    <name evidence="5" type="ORF">BFS30_16775</name>
</gene>
<keyword evidence="1" id="KW-0547">Nucleotide-binding</keyword>
<reference evidence="5 6" key="1">
    <citation type="submission" date="2016-08" db="EMBL/GenBank/DDBJ databases">
        <authorList>
            <person name="Seilhamer J.J."/>
        </authorList>
    </citation>
    <scope>NUCLEOTIDE SEQUENCE [LARGE SCALE GENOMIC DNA]</scope>
    <source>
        <strain evidence="5 6">DX4</strain>
    </source>
</reference>
<protein>
    <submittedName>
        <fullName evidence="5">Kinase inhibitor</fullName>
    </submittedName>
</protein>
<dbReference type="AlphaFoldDB" id="A0A1D7QJ25"/>
<dbReference type="EMBL" id="CP017141">
    <property type="protein sequence ID" value="AOM78682.1"/>
    <property type="molecule type" value="Genomic_DNA"/>
</dbReference>
<evidence type="ECO:0000313" key="6">
    <source>
        <dbReference type="Proteomes" id="UP000094313"/>
    </source>
</evidence>
<accession>A0A1D7QJ25</accession>
<dbReference type="RefSeq" id="WP_069380346.1">
    <property type="nucleotide sequence ID" value="NZ_CP017141.1"/>
</dbReference>
<keyword evidence="6" id="KW-1185">Reference proteome</keyword>
<dbReference type="Proteomes" id="UP000094313">
    <property type="component" value="Chromosome"/>
</dbReference>
<keyword evidence="2" id="KW-0378">Hydrolase</keyword>
<dbReference type="GO" id="GO:0005524">
    <property type="term" value="F:ATP binding"/>
    <property type="evidence" value="ECO:0007669"/>
    <property type="project" value="UniProtKB-KW"/>
</dbReference>
<dbReference type="Pfam" id="PF02682">
    <property type="entry name" value="CT_C_D"/>
    <property type="match status" value="1"/>
</dbReference>
<dbReference type="PANTHER" id="PTHR34698">
    <property type="entry name" value="5-OXOPROLINASE SUBUNIT B"/>
    <property type="match status" value="1"/>
</dbReference>